<evidence type="ECO:0000313" key="9">
    <source>
        <dbReference type="EMBL" id="BBL45893.1"/>
    </source>
</evidence>
<feature type="binding site" evidence="7">
    <location>
        <begin position="80"/>
        <end position="82"/>
    </location>
    <ligand>
        <name>L-histidine</name>
        <dbReference type="ChEBI" id="CHEBI:57595"/>
    </ligand>
</feature>
<dbReference type="Gene3D" id="3.40.50.800">
    <property type="entry name" value="Anticodon-binding domain"/>
    <property type="match status" value="1"/>
</dbReference>
<keyword evidence="6" id="KW-0963">Cytoplasm</keyword>
<evidence type="ECO:0000256" key="7">
    <source>
        <dbReference type="PIRSR" id="PIRSR001549-1"/>
    </source>
</evidence>
<comment type="catalytic activity">
    <reaction evidence="5 6">
        <text>tRNA(His) + L-histidine + ATP = L-histidyl-tRNA(His) + AMP + diphosphate + H(+)</text>
        <dbReference type="Rhea" id="RHEA:17313"/>
        <dbReference type="Rhea" id="RHEA-COMP:9665"/>
        <dbReference type="Rhea" id="RHEA-COMP:9689"/>
        <dbReference type="ChEBI" id="CHEBI:15378"/>
        <dbReference type="ChEBI" id="CHEBI:30616"/>
        <dbReference type="ChEBI" id="CHEBI:33019"/>
        <dbReference type="ChEBI" id="CHEBI:57595"/>
        <dbReference type="ChEBI" id="CHEBI:78442"/>
        <dbReference type="ChEBI" id="CHEBI:78527"/>
        <dbReference type="ChEBI" id="CHEBI:456215"/>
        <dbReference type="EC" id="6.1.1.21"/>
    </reaction>
</comment>
<dbReference type="InterPro" id="IPR004154">
    <property type="entry name" value="Anticodon-bd"/>
</dbReference>
<feature type="binding site" evidence="7">
    <location>
        <position position="263"/>
    </location>
    <ligand>
        <name>L-histidine</name>
        <dbReference type="ChEBI" id="CHEBI:57595"/>
    </ligand>
</feature>
<protein>
    <recommendedName>
        <fullName evidence="6">Histidine--tRNA ligase</fullName>
        <ecNumber evidence="6">6.1.1.21</ecNumber>
    </recommendedName>
    <alternativeName>
        <fullName evidence="6">Histidyl-tRNA synthetase</fullName>
        <shortName evidence="6">HisRS</shortName>
    </alternativeName>
</protein>
<dbReference type="PIRSF" id="PIRSF001549">
    <property type="entry name" value="His-tRNA_synth"/>
    <property type="match status" value="1"/>
</dbReference>
<dbReference type="SUPFAM" id="SSF52954">
    <property type="entry name" value="Class II aaRS ABD-related"/>
    <property type="match status" value="1"/>
</dbReference>
<comment type="similarity">
    <text evidence="1 6">Belongs to the class-II aminoacyl-tRNA synthetase family.</text>
</comment>
<reference evidence="10" key="1">
    <citation type="journal article" date="2022" name="Int. J. Syst. Evol. Microbiol.">
        <title>Nanobdella aerobiophila gen. nov., sp. nov., a thermoacidophilic, obligate ectosymbiotic archaeon, and proposal of Nanobdellaceae fam. nov., Nanobdellales ord. nov. and Nanobdellia class. nov.</title>
        <authorList>
            <person name="Kato S."/>
            <person name="Ogasawara A."/>
            <person name="Itoh T."/>
            <person name="Sakai H.D."/>
            <person name="Shimizu M."/>
            <person name="Yuki M."/>
            <person name="Kaneko M."/>
            <person name="Takashina T."/>
            <person name="Ohkuma M."/>
        </authorList>
    </citation>
    <scope>NUCLEOTIDE SEQUENCE [LARGE SCALE GENOMIC DNA]</scope>
    <source>
        <strain evidence="10">MJ1</strain>
    </source>
</reference>
<dbReference type="NCBIfam" id="TIGR00442">
    <property type="entry name" value="hisS"/>
    <property type="match status" value="1"/>
</dbReference>
<evidence type="ECO:0000256" key="5">
    <source>
        <dbReference type="ARBA" id="ARBA00047639"/>
    </source>
</evidence>
<evidence type="ECO:0000256" key="6">
    <source>
        <dbReference type="HAMAP-Rule" id="MF_00127"/>
    </source>
</evidence>
<feature type="binding site" evidence="7">
    <location>
        <position position="122"/>
    </location>
    <ligand>
        <name>L-histidine</name>
        <dbReference type="ChEBI" id="CHEBI:57595"/>
    </ligand>
</feature>
<dbReference type="Gene3D" id="3.30.930.10">
    <property type="entry name" value="Bira Bifunctional Protein, Domain 2"/>
    <property type="match status" value="1"/>
</dbReference>
<feature type="domain" description="Aminoacyl-transfer RNA synthetases class-II family profile" evidence="8">
    <location>
        <begin position="19"/>
        <end position="316"/>
    </location>
</feature>
<dbReference type="InterPro" id="IPR036621">
    <property type="entry name" value="Anticodon-bd_dom_sf"/>
</dbReference>
<name>A0A915SKV4_9ARCH</name>
<keyword evidence="10" id="KW-1185">Reference proteome</keyword>
<accession>A0A915SKV4</accession>
<feature type="binding site" evidence="7">
    <location>
        <begin position="267"/>
        <end position="268"/>
    </location>
    <ligand>
        <name>L-histidine</name>
        <dbReference type="ChEBI" id="CHEBI:57595"/>
    </ligand>
</feature>
<feature type="binding site" evidence="7">
    <location>
        <position position="126"/>
    </location>
    <ligand>
        <name>L-histidine</name>
        <dbReference type="ChEBI" id="CHEBI:57595"/>
    </ligand>
</feature>
<evidence type="ECO:0000313" key="10">
    <source>
        <dbReference type="Proteomes" id="UP001055553"/>
    </source>
</evidence>
<dbReference type="InterPro" id="IPR015807">
    <property type="entry name" value="His-tRNA-ligase"/>
</dbReference>
<dbReference type="InterPro" id="IPR006195">
    <property type="entry name" value="aa-tRNA-synth_II"/>
</dbReference>
<dbReference type="RefSeq" id="WP_258393199.1">
    <property type="nucleotide sequence ID" value="NZ_AP019769.1"/>
</dbReference>
<keyword evidence="6" id="KW-0030">Aminoacyl-tRNA synthetase</keyword>
<dbReference type="InterPro" id="IPR041715">
    <property type="entry name" value="HisRS-like_core"/>
</dbReference>
<dbReference type="GO" id="GO:0004821">
    <property type="term" value="F:histidine-tRNA ligase activity"/>
    <property type="evidence" value="ECO:0007669"/>
    <property type="project" value="UniProtKB-UniRule"/>
</dbReference>
<dbReference type="GO" id="GO:0005829">
    <property type="term" value="C:cytosol"/>
    <property type="evidence" value="ECO:0007669"/>
    <property type="project" value="TreeGrafter"/>
</dbReference>
<keyword evidence="2 6" id="KW-0547">Nucleotide-binding</keyword>
<dbReference type="SUPFAM" id="SSF55681">
    <property type="entry name" value="Class II aaRS and biotin synthetases"/>
    <property type="match status" value="1"/>
</dbReference>
<dbReference type="GeneID" id="74568691"/>
<keyword evidence="4 6" id="KW-0648">Protein biosynthesis</keyword>
<dbReference type="Pfam" id="PF03129">
    <property type="entry name" value="HGTP_anticodon"/>
    <property type="match status" value="1"/>
</dbReference>
<evidence type="ECO:0000256" key="3">
    <source>
        <dbReference type="ARBA" id="ARBA00022840"/>
    </source>
</evidence>
<gene>
    <name evidence="6" type="primary">hisS</name>
    <name evidence="9" type="ORF">MJ1_0753</name>
</gene>
<proteinExistence type="inferred from homology"/>
<sequence length="425" mass="50400">MNLEPPAGLRDFTPEIKILRKKIFNRIEKIFIRYGFDPIETSTVEYWDILKGKYGEEAENKLIWRFRLPYSDKEYSLRYDHTIPLARFYSRFQFPLPFKRYVIDKSYRYDNPQKGRYREFYQADFDIIGSREYTSDAEIINLVIEVFKEFKFNNYKIIINNREFLRYIFEKLLSINQDKIFKVYNIIDKLDKIGIENVEKELNSILDTDTSNKIINIIQLKDQELIDYLSKFNDLNELINYNNNIFDLLVDKKNVELSLSLVRGLDYYTGMIFEARVDEPKIGSLAGGGRYDNLIGKFSNRDIPAVGGSIGIERLIDAGIELKIFKMKKKTYTDLVVVYFNNTLKDAWSICNKLRSIGINCYIDIMSRDFNKQIKYAVDKDIRYLLIVGEKEIKNGFVLLQDRETKERINIKIEELDNIKNIIYK</sequence>
<dbReference type="Proteomes" id="UP001055553">
    <property type="component" value="Chromosome"/>
</dbReference>
<organism evidence="9 10">
    <name type="scientific">Nanobdella aerobiophila</name>
    <dbReference type="NCBI Taxonomy" id="2586965"/>
    <lineage>
        <taxon>Archaea</taxon>
        <taxon>Nanobdellota</taxon>
        <taxon>Nanobdellia</taxon>
        <taxon>Nanobdellales</taxon>
        <taxon>Nanobdellaceae</taxon>
        <taxon>Nanobdella</taxon>
    </lineage>
</organism>
<feature type="binding site" evidence="7">
    <location>
        <position position="108"/>
    </location>
    <ligand>
        <name>L-histidine</name>
        <dbReference type="ChEBI" id="CHEBI:57595"/>
    </ligand>
</feature>
<dbReference type="GO" id="GO:0006427">
    <property type="term" value="P:histidyl-tRNA aminoacylation"/>
    <property type="evidence" value="ECO:0007669"/>
    <property type="project" value="UniProtKB-UniRule"/>
</dbReference>
<comment type="subcellular location">
    <subcellularLocation>
        <location evidence="6">Cytoplasm</location>
    </subcellularLocation>
</comment>
<dbReference type="InterPro" id="IPR004516">
    <property type="entry name" value="HisRS/HisZ"/>
</dbReference>
<keyword evidence="3 6" id="KW-0067">ATP-binding</keyword>
<dbReference type="PANTHER" id="PTHR11476">
    <property type="entry name" value="HISTIDYL-TRNA SYNTHETASE"/>
    <property type="match status" value="1"/>
</dbReference>
<dbReference type="GO" id="GO:0005524">
    <property type="term" value="F:ATP binding"/>
    <property type="evidence" value="ECO:0007669"/>
    <property type="project" value="UniProtKB-UniRule"/>
</dbReference>
<dbReference type="InterPro" id="IPR045864">
    <property type="entry name" value="aa-tRNA-synth_II/BPL/LPL"/>
</dbReference>
<evidence type="ECO:0000256" key="2">
    <source>
        <dbReference type="ARBA" id="ARBA00022741"/>
    </source>
</evidence>
<dbReference type="PROSITE" id="PS50862">
    <property type="entry name" value="AA_TRNA_LIGASE_II"/>
    <property type="match status" value="1"/>
</dbReference>
<dbReference type="Pfam" id="PF13393">
    <property type="entry name" value="tRNA-synt_His"/>
    <property type="match status" value="1"/>
</dbReference>
<dbReference type="AlphaFoldDB" id="A0A915SKV4"/>
<dbReference type="GO" id="GO:0003723">
    <property type="term" value="F:RNA binding"/>
    <property type="evidence" value="ECO:0007669"/>
    <property type="project" value="TreeGrafter"/>
</dbReference>
<dbReference type="KEGG" id="naer:MJ1_0753"/>
<dbReference type="HAMAP" id="MF_00127">
    <property type="entry name" value="His_tRNA_synth"/>
    <property type="match status" value="1"/>
</dbReference>
<keyword evidence="6 9" id="KW-0436">Ligase</keyword>
<dbReference type="EC" id="6.1.1.21" evidence="6"/>
<dbReference type="CDD" id="cd00773">
    <property type="entry name" value="HisRS-like_core"/>
    <property type="match status" value="1"/>
</dbReference>
<dbReference type="EMBL" id="AP019769">
    <property type="protein sequence ID" value="BBL45893.1"/>
    <property type="molecule type" value="Genomic_DNA"/>
</dbReference>
<evidence type="ECO:0000259" key="8">
    <source>
        <dbReference type="PROSITE" id="PS50862"/>
    </source>
</evidence>
<evidence type="ECO:0000256" key="4">
    <source>
        <dbReference type="ARBA" id="ARBA00022917"/>
    </source>
</evidence>
<evidence type="ECO:0000256" key="1">
    <source>
        <dbReference type="ARBA" id="ARBA00008226"/>
    </source>
</evidence>
<dbReference type="PANTHER" id="PTHR11476:SF7">
    <property type="entry name" value="HISTIDINE--TRNA LIGASE"/>
    <property type="match status" value="1"/>
</dbReference>